<dbReference type="Proteomes" id="UP001139485">
    <property type="component" value="Unassembled WGS sequence"/>
</dbReference>
<dbReference type="SUPFAM" id="SSF103473">
    <property type="entry name" value="MFS general substrate transporter"/>
    <property type="match status" value="1"/>
</dbReference>
<comment type="caution">
    <text evidence="7">The sequence shown here is derived from an EMBL/GenBank/DDBJ whole genome shotgun (WGS) entry which is preliminary data.</text>
</comment>
<dbReference type="InterPro" id="IPR011701">
    <property type="entry name" value="MFS"/>
</dbReference>
<feature type="domain" description="Major facilitator superfamily (MFS) profile" evidence="6">
    <location>
        <begin position="1"/>
        <end position="157"/>
    </location>
</feature>
<protein>
    <submittedName>
        <fullName evidence="7">MFS transporter</fullName>
    </submittedName>
</protein>
<dbReference type="GO" id="GO:0022857">
    <property type="term" value="F:transmembrane transporter activity"/>
    <property type="evidence" value="ECO:0007669"/>
    <property type="project" value="InterPro"/>
</dbReference>
<evidence type="ECO:0000256" key="1">
    <source>
        <dbReference type="ARBA" id="ARBA00004651"/>
    </source>
</evidence>
<keyword evidence="3 5" id="KW-1133">Transmembrane helix</keyword>
<proteinExistence type="predicted"/>
<evidence type="ECO:0000256" key="2">
    <source>
        <dbReference type="ARBA" id="ARBA00022692"/>
    </source>
</evidence>
<evidence type="ECO:0000256" key="4">
    <source>
        <dbReference type="ARBA" id="ARBA00023136"/>
    </source>
</evidence>
<feature type="transmembrane region" description="Helical" evidence="5">
    <location>
        <begin position="45"/>
        <end position="62"/>
    </location>
</feature>
<dbReference type="EMBL" id="JAMOIL010000012">
    <property type="protein sequence ID" value="MCM0620890.1"/>
    <property type="molecule type" value="Genomic_DNA"/>
</dbReference>
<dbReference type="PANTHER" id="PTHR23514:SF13">
    <property type="entry name" value="INNER MEMBRANE PROTEIN YBJJ"/>
    <property type="match status" value="1"/>
</dbReference>
<reference evidence="7" key="1">
    <citation type="submission" date="2022-05" db="EMBL/GenBank/DDBJ databases">
        <authorList>
            <person name="Tuo L."/>
        </authorList>
    </citation>
    <scope>NUCLEOTIDE SEQUENCE</scope>
    <source>
        <strain evidence="7">BSK12Z-4</strain>
    </source>
</reference>
<accession>A0A9X2IGK8</accession>
<feature type="transmembrane region" description="Helical" evidence="5">
    <location>
        <begin position="103"/>
        <end position="124"/>
    </location>
</feature>
<gene>
    <name evidence="7" type="ORF">M8330_11375</name>
</gene>
<evidence type="ECO:0000313" key="7">
    <source>
        <dbReference type="EMBL" id="MCM0620890.1"/>
    </source>
</evidence>
<dbReference type="InterPro" id="IPR036259">
    <property type="entry name" value="MFS_trans_sf"/>
</dbReference>
<organism evidence="7 8">
    <name type="scientific">Nocardioides bruguierae</name>
    <dbReference type="NCBI Taxonomy" id="2945102"/>
    <lineage>
        <taxon>Bacteria</taxon>
        <taxon>Bacillati</taxon>
        <taxon>Actinomycetota</taxon>
        <taxon>Actinomycetes</taxon>
        <taxon>Propionibacteriales</taxon>
        <taxon>Nocardioidaceae</taxon>
        <taxon>Nocardioides</taxon>
    </lineage>
</organism>
<sequence>MLLLGTETDAPPGIAGLGLSVVLGAQFVGRMLGDPLTDRFGRERVAAAGGLLVAGGSLAVVLTPAYPVAFAGFALAGLGCATLVPAAFAAAGRVPGLPQGTGIAVVGWLMRLGFLLTSPAVGLLSDATRSRPGTNEQAPHPVGAGPVLFFAGPGSPS</sequence>
<evidence type="ECO:0000313" key="8">
    <source>
        <dbReference type="Proteomes" id="UP001139485"/>
    </source>
</evidence>
<dbReference type="InterPro" id="IPR051788">
    <property type="entry name" value="MFS_Transporter"/>
</dbReference>
<dbReference type="Gene3D" id="1.20.1250.20">
    <property type="entry name" value="MFS general substrate transporter like domains"/>
    <property type="match status" value="1"/>
</dbReference>
<dbReference type="GO" id="GO:0005886">
    <property type="term" value="C:plasma membrane"/>
    <property type="evidence" value="ECO:0007669"/>
    <property type="project" value="UniProtKB-SubCell"/>
</dbReference>
<feature type="transmembrane region" description="Helical" evidence="5">
    <location>
        <begin position="12"/>
        <end position="33"/>
    </location>
</feature>
<feature type="transmembrane region" description="Helical" evidence="5">
    <location>
        <begin position="68"/>
        <end position="91"/>
    </location>
</feature>
<dbReference type="Pfam" id="PF07690">
    <property type="entry name" value="MFS_1"/>
    <property type="match status" value="1"/>
</dbReference>
<keyword evidence="8" id="KW-1185">Reference proteome</keyword>
<name>A0A9X2IGK8_9ACTN</name>
<evidence type="ECO:0000256" key="5">
    <source>
        <dbReference type="SAM" id="Phobius"/>
    </source>
</evidence>
<evidence type="ECO:0000256" key="3">
    <source>
        <dbReference type="ARBA" id="ARBA00022989"/>
    </source>
</evidence>
<dbReference type="PANTHER" id="PTHR23514">
    <property type="entry name" value="BYPASS OF STOP CODON PROTEIN 6"/>
    <property type="match status" value="1"/>
</dbReference>
<keyword evidence="4 5" id="KW-0472">Membrane</keyword>
<comment type="subcellular location">
    <subcellularLocation>
        <location evidence="1">Cell membrane</location>
        <topology evidence="1">Multi-pass membrane protein</topology>
    </subcellularLocation>
</comment>
<dbReference type="RefSeq" id="WP_250827411.1">
    <property type="nucleotide sequence ID" value="NZ_JAMOIL010000012.1"/>
</dbReference>
<evidence type="ECO:0000259" key="6">
    <source>
        <dbReference type="PROSITE" id="PS50850"/>
    </source>
</evidence>
<dbReference type="AlphaFoldDB" id="A0A9X2IGK8"/>
<dbReference type="PROSITE" id="PS50850">
    <property type="entry name" value="MFS"/>
    <property type="match status" value="1"/>
</dbReference>
<keyword evidence="2 5" id="KW-0812">Transmembrane</keyword>
<dbReference type="InterPro" id="IPR020846">
    <property type="entry name" value="MFS_dom"/>
</dbReference>